<evidence type="ECO:0000313" key="2">
    <source>
        <dbReference type="WBParaSite" id="ES5_v2.g554.t1"/>
    </source>
</evidence>
<sequence length="110" mass="11945">MKTTSSILVLLSAVVVIFAVAVSSETIAAASENGKALDNKDAIDIVNPPMKDQHDVQQQQQQQLLNNKFGPKFWMNLKKSDGSQKSTMCCECPQGACRCCPIFGGFCCDE</sequence>
<reference evidence="2" key="1">
    <citation type="submission" date="2022-11" db="UniProtKB">
        <authorList>
            <consortium name="WormBaseParasite"/>
        </authorList>
    </citation>
    <scope>IDENTIFICATION</scope>
</reference>
<protein>
    <submittedName>
        <fullName evidence="2">Hepcidin</fullName>
    </submittedName>
</protein>
<dbReference type="Proteomes" id="UP000887579">
    <property type="component" value="Unplaced"/>
</dbReference>
<evidence type="ECO:0000313" key="1">
    <source>
        <dbReference type="Proteomes" id="UP000887579"/>
    </source>
</evidence>
<organism evidence="1 2">
    <name type="scientific">Panagrolaimus sp. ES5</name>
    <dbReference type="NCBI Taxonomy" id="591445"/>
    <lineage>
        <taxon>Eukaryota</taxon>
        <taxon>Metazoa</taxon>
        <taxon>Ecdysozoa</taxon>
        <taxon>Nematoda</taxon>
        <taxon>Chromadorea</taxon>
        <taxon>Rhabditida</taxon>
        <taxon>Tylenchina</taxon>
        <taxon>Panagrolaimomorpha</taxon>
        <taxon>Panagrolaimoidea</taxon>
        <taxon>Panagrolaimidae</taxon>
        <taxon>Panagrolaimus</taxon>
    </lineage>
</organism>
<accession>A0AC34GNY7</accession>
<name>A0AC34GNY7_9BILA</name>
<proteinExistence type="predicted"/>
<dbReference type="WBParaSite" id="ES5_v2.g554.t1">
    <property type="protein sequence ID" value="ES5_v2.g554.t1"/>
    <property type="gene ID" value="ES5_v2.g554"/>
</dbReference>